<proteinExistence type="predicted"/>
<evidence type="ECO:0000313" key="3">
    <source>
        <dbReference type="Proteomes" id="UP001062165"/>
    </source>
</evidence>
<dbReference type="InterPro" id="IPR021782">
    <property type="entry name" value="DUF3347"/>
</dbReference>
<organism evidence="2 3">
    <name type="scientific">Reichenbachiella carrageenanivorans</name>
    <dbReference type="NCBI Taxonomy" id="2979869"/>
    <lineage>
        <taxon>Bacteria</taxon>
        <taxon>Pseudomonadati</taxon>
        <taxon>Bacteroidota</taxon>
        <taxon>Cytophagia</taxon>
        <taxon>Cytophagales</taxon>
        <taxon>Reichenbachiellaceae</taxon>
        <taxon>Reichenbachiella</taxon>
    </lineage>
</organism>
<feature type="domain" description="DUF3347" evidence="1">
    <location>
        <begin position="53"/>
        <end position="125"/>
    </location>
</feature>
<dbReference type="Proteomes" id="UP001062165">
    <property type="component" value="Chromosome"/>
</dbReference>
<evidence type="ECO:0000259" key="1">
    <source>
        <dbReference type="Pfam" id="PF11827"/>
    </source>
</evidence>
<dbReference type="RefSeq" id="WP_263049933.1">
    <property type="nucleotide sequence ID" value="NZ_CP106735.1"/>
</dbReference>
<name>A0ABY6CW96_9BACT</name>
<reference evidence="2" key="1">
    <citation type="submission" date="2022-10" db="EMBL/GenBank/DDBJ databases">
        <title>Comparative genomics and taxonomic characterization of three novel marine species of genus Reichenbachiella exhibiting antioxidant and polysaccharide degradation activities.</title>
        <authorList>
            <person name="Muhammad N."/>
            <person name="Lee Y.-J."/>
            <person name="Ko J."/>
            <person name="Kim S.-G."/>
        </authorList>
    </citation>
    <scope>NUCLEOTIDE SEQUENCE</scope>
    <source>
        <strain evidence="2">Wsw4-B4</strain>
    </source>
</reference>
<dbReference type="EMBL" id="CP106735">
    <property type="protein sequence ID" value="UXX78187.1"/>
    <property type="molecule type" value="Genomic_DNA"/>
</dbReference>
<evidence type="ECO:0000313" key="2">
    <source>
        <dbReference type="EMBL" id="UXX78187.1"/>
    </source>
</evidence>
<accession>A0ABY6CW96</accession>
<dbReference type="PROSITE" id="PS51257">
    <property type="entry name" value="PROKAR_LIPOPROTEIN"/>
    <property type="match status" value="1"/>
</dbReference>
<gene>
    <name evidence="2" type="ORF">N7E81_12535</name>
</gene>
<keyword evidence="3" id="KW-1185">Reference proteome</keyword>
<dbReference type="Pfam" id="PF11827">
    <property type="entry name" value="DUF3347"/>
    <property type="match status" value="1"/>
</dbReference>
<protein>
    <submittedName>
        <fullName evidence="2">DUF3347 domain-containing protein</fullName>
    </submittedName>
</protein>
<sequence>MKFTYLIIAGLFVSACSSPKESQEEATKEAVVPVATETAADGVQFKSKGIQTIYSAYEKLRDALVATDYETAKTFAAELSKALKTDESTEQQASFADGILNAGEIETARAIFSELNNSMESVFEGSVESGELNQCYCPMALDNTGAFWFSTKKEIENPYFGDKMLKCGMIKKTIK</sequence>